<evidence type="ECO:0000256" key="1">
    <source>
        <dbReference type="SAM" id="Phobius"/>
    </source>
</evidence>
<keyword evidence="3" id="KW-1185">Reference proteome</keyword>
<gene>
    <name evidence="2" type="ORF">BBOH_0825</name>
</gene>
<proteinExistence type="predicted"/>
<evidence type="ECO:0000313" key="2">
    <source>
        <dbReference type="EMBL" id="KFI46018.1"/>
    </source>
</evidence>
<name>A0A086ZHL8_9BIFI</name>
<comment type="caution">
    <text evidence="2">The sequence shown here is derived from an EMBL/GenBank/DDBJ whole genome shotgun (WGS) entry which is preliminary data.</text>
</comment>
<keyword evidence="1" id="KW-0472">Membrane</keyword>
<dbReference type="AlphaFoldDB" id="A0A086ZHL8"/>
<organism evidence="2 3">
    <name type="scientific">Bifidobacterium bohemicum DSM 22767</name>
    <dbReference type="NCBI Taxonomy" id="1437606"/>
    <lineage>
        <taxon>Bacteria</taxon>
        <taxon>Bacillati</taxon>
        <taxon>Actinomycetota</taxon>
        <taxon>Actinomycetes</taxon>
        <taxon>Bifidobacteriales</taxon>
        <taxon>Bifidobacteriaceae</taxon>
        <taxon>Bifidobacterium</taxon>
    </lineage>
</organism>
<reference evidence="2 3" key="1">
    <citation type="submission" date="2014-03" db="EMBL/GenBank/DDBJ databases">
        <title>Genomics of Bifidobacteria.</title>
        <authorList>
            <person name="Ventura M."/>
            <person name="Milani C."/>
            <person name="Lugli G.A."/>
        </authorList>
    </citation>
    <scope>NUCLEOTIDE SEQUENCE [LARGE SCALE GENOMIC DNA]</scope>
    <source>
        <strain evidence="2 3">DSM 22767</strain>
    </source>
</reference>
<dbReference type="EMBL" id="JGYP01000002">
    <property type="protein sequence ID" value="KFI46018.1"/>
    <property type="molecule type" value="Genomic_DNA"/>
</dbReference>
<keyword evidence="1" id="KW-1133">Transmembrane helix</keyword>
<protein>
    <submittedName>
        <fullName evidence="2">Uncharacterized protein</fullName>
    </submittedName>
</protein>
<sequence>MRFSITTMYDPFCIGFVPMCARVLVLLALATSLG</sequence>
<keyword evidence="1" id="KW-0812">Transmembrane</keyword>
<feature type="transmembrane region" description="Helical" evidence="1">
    <location>
        <begin position="12"/>
        <end position="33"/>
    </location>
</feature>
<accession>A0A086ZHL8</accession>
<dbReference type="STRING" id="1437606.BBOH_0825"/>
<evidence type="ECO:0000313" key="3">
    <source>
        <dbReference type="Proteomes" id="UP000029096"/>
    </source>
</evidence>
<dbReference type="Proteomes" id="UP000029096">
    <property type="component" value="Unassembled WGS sequence"/>
</dbReference>